<feature type="transmembrane region" description="Helical" evidence="5">
    <location>
        <begin position="41"/>
        <end position="65"/>
    </location>
</feature>
<reference evidence="6" key="1">
    <citation type="submission" date="2020-10" db="EMBL/GenBank/DDBJ databases">
        <authorList>
            <person name="Gilroy R."/>
        </authorList>
    </citation>
    <scope>NUCLEOTIDE SEQUENCE</scope>
    <source>
        <strain evidence="6">B1-3475</strain>
    </source>
</reference>
<evidence type="ECO:0000256" key="3">
    <source>
        <dbReference type="ARBA" id="ARBA00022989"/>
    </source>
</evidence>
<feature type="transmembrane region" description="Helical" evidence="5">
    <location>
        <begin position="135"/>
        <end position="157"/>
    </location>
</feature>
<keyword evidence="1" id="KW-1003">Cell membrane</keyword>
<keyword evidence="2 5" id="KW-0812">Transmembrane</keyword>
<accession>A0A9D9N096</accession>
<proteinExistence type="predicted"/>
<dbReference type="PANTHER" id="PTHR35529:SF1">
    <property type="entry name" value="MANGANESE EFFLUX PUMP MNTP-RELATED"/>
    <property type="match status" value="1"/>
</dbReference>
<evidence type="ECO:0000256" key="4">
    <source>
        <dbReference type="ARBA" id="ARBA00023136"/>
    </source>
</evidence>
<reference evidence="6" key="2">
    <citation type="journal article" date="2021" name="PeerJ">
        <title>Extensive microbial diversity within the chicken gut microbiome revealed by metagenomics and culture.</title>
        <authorList>
            <person name="Gilroy R."/>
            <person name="Ravi A."/>
            <person name="Getino M."/>
            <person name="Pursley I."/>
            <person name="Horton D.L."/>
            <person name="Alikhan N.F."/>
            <person name="Baker D."/>
            <person name="Gharbi K."/>
            <person name="Hall N."/>
            <person name="Watson M."/>
            <person name="Adriaenssens E.M."/>
            <person name="Foster-Nyarko E."/>
            <person name="Jarju S."/>
            <person name="Secka A."/>
            <person name="Antonio M."/>
            <person name="Oren A."/>
            <person name="Chaudhuri R.R."/>
            <person name="La Ragione R."/>
            <person name="Hildebrand F."/>
            <person name="Pallen M.J."/>
        </authorList>
    </citation>
    <scope>NUCLEOTIDE SEQUENCE</scope>
    <source>
        <strain evidence="6">B1-3475</strain>
    </source>
</reference>
<name>A0A9D9N096_9BACT</name>
<feature type="transmembrane region" description="Helical" evidence="5">
    <location>
        <begin position="164"/>
        <end position="181"/>
    </location>
</feature>
<dbReference type="PANTHER" id="PTHR35529">
    <property type="entry name" value="MANGANESE EFFLUX PUMP MNTP-RELATED"/>
    <property type="match status" value="1"/>
</dbReference>
<organism evidence="6 7">
    <name type="scientific">Candidatus Cryptobacteroides intestinigallinarum</name>
    <dbReference type="NCBI Taxonomy" id="2840767"/>
    <lineage>
        <taxon>Bacteria</taxon>
        <taxon>Pseudomonadati</taxon>
        <taxon>Bacteroidota</taxon>
        <taxon>Bacteroidia</taxon>
        <taxon>Bacteroidales</taxon>
        <taxon>Candidatus Cryptobacteroides</taxon>
    </lineage>
</organism>
<evidence type="ECO:0000256" key="1">
    <source>
        <dbReference type="ARBA" id="ARBA00022475"/>
    </source>
</evidence>
<keyword evidence="3 5" id="KW-1133">Transmembrane helix</keyword>
<feature type="transmembrane region" description="Helical" evidence="5">
    <location>
        <begin position="104"/>
        <end position="129"/>
    </location>
</feature>
<dbReference type="AlphaFoldDB" id="A0A9D9N096"/>
<feature type="transmembrane region" description="Helical" evidence="5">
    <location>
        <begin position="71"/>
        <end position="92"/>
    </location>
</feature>
<protein>
    <submittedName>
        <fullName evidence="6">Manganese efflux pump</fullName>
    </submittedName>
</protein>
<dbReference type="InterPro" id="IPR003810">
    <property type="entry name" value="Mntp/YtaF"/>
</dbReference>
<evidence type="ECO:0000313" key="6">
    <source>
        <dbReference type="EMBL" id="MBO8455779.1"/>
    </source>
</evidence>
<dbReference type="EMBL" id="JADIMK010000053">
    <property type="protein sequence ID" value="MBO8455779.1"/>
    <property type="molecule type" value="Genomic_DNA"/>
</dbReference>
<evidence type="ECO:0000313" key="7">
    <source>
        <dbReference type="Proteomes" id="UP000823617"/>
    </source>
</evidence>
<dbReference type="Pfam" id="PF02659">
    <property type="entry name" value="Mntp"/>
    <property type="match status" value="1"/>
</dbReference>
<evidence type="ECO:0000256" key="5">
    <source>
        <dbReference type="SAM" id="Phobius"/>
    </source>
</evidence>
<dbReference type="Proteomes" id="UP000823617">
    <property type="component" value="Unassembled WGS sequence"/>
</dbReference>
<evidence type="ECO:0000256" key="2">
    <source>
        <dbReference type="ARBA" id="ARBA00022692"/>
    </source>
</evidence>
<keyword evidence="4 5" id="KW-0472">Membrane</keyword>
<comment type="caution">
    <text evidence="6">The sequence shown here is derived from an EMBL/GenBank/DDBJ whole genome shotgun (WGS) entry which is preliminary data.</text>
</comment>
<sequence length="182" mass="18757">MDFIEIILLSLSLSVDTLVVSLGGSMSLGRISPAKVLKVSLVFGLMQAGLIFAGWLLGASVASIVHKVAHIIGFVILLYIGGSMIWTAVRSSEEKVDLNGMRQLLLAAFATSIDAFAVGVSLAMAGMALNPSLSVTLTVFGITVLAAAFGVAGGSFIGCRFGTPARIIGGLVLMAIGIKLLF</sequence>
<gene>
    <name evidence="6" type="ORF">IAC08_05185</name>
</gene>
<feature type="transmembrane region" description="Helical" evidence="5">
    <location>
        <begin position="6"/>
        <end position="29"/>
    </location>
</feature>